<keyword evidence="1" id="KW-0812">Transmembrane</keyword>
<accession>A0AA36DI17</accession>
<keyword evidence="3" id="KW-1185">Reference proteome</keyword>
<protein>
    <submittedName>
        <fullName evidence="2">Uncharacterized protein</fullName>
    </submittedName>
</protein>
<comment type="caution">
    <text evidence="2">The sequence shown here is derived from an EMBL/GenBank/DDBJ whole genome shotgun (WGS) entry which is preliminary data.</text>
</comment>
<organism evidence="2 3">
    <name type="scientific">Mesorhabditis spiculigera</name>
    <dbReference type="NCBI Taxonomy" id="96644"/>
    <lineage>
        <taxon>Eukaryota</taxon>
        <taxon>Metazoa</taxon>
        <taxon>Ecdysozoa</taxon>
        <taxon>Nematoda</taxon>
        <taxon>Chromadorea</taxon>
        <taxon>Rhabditida</taxon>
        <taxon>Rhabditina</taxon>
        <taxon>Rhabditomorpha</taxon>
        <taxon>Rhabditoidea</taxon>
        <taxon>Rhabditidae</taxon>
        <taxon>Mesorhabditinae</taxon>
        <taxon>Mesorhabditis</taxon>
    </lineage>
</organism>
<dbReference type="EMBL" id="CATQJA010002710">
    <property type="protein sequence ID" value="CAJ0587610.1"/>
    <property type="molecule type" value="Genomic_DNA"/>
</dbReference>
<evidence type="ECO:0000313" key="3">
    <source>
        <dbReference type="Proteomes" id="UP001177023"/>
    </source>
</evidence>
<gene>
    <name evidence="2" type="ORF">MSPICULIGERA_LOCUS25568</name>
</gene>
<reference evidence="2" key="1">
    <citation type="submission" date="2023-06" db="EMBL/GenBank/DDBJ databases">
        <authorList>
            <person name="Delattre M."/>
        </authorList>
    </citation>
    <scope>NUCLEOTIDE SEQUENCE</scope>
    <source>
        <strain evidence="2">AF72</strain>
    </source>
</reference>
<feature type="transmembrane region" description="Helical" evidence="1">
    <location>
        <begin position="48"/>
        <end position="69"/>
    </location>
</feature>
<keyword evidence="1" id="KW-1133">Transmembrane helix</keyword>
<proteinExistence type="predicted"/>
<evidence type="ECO:0000313" key="2">
    <source>
        <dbReference type="EMBL" id="CAJ0587610.1"/>
    </source>
</evidence>
<keyword evidence="1" id="KW-0472">Membrane</keyword>
<dbReference type="Proteomes" id="UP001177023">
    <property type="component" value="Unassembled WGS sequence"/>
</dbReference>
<evidence type="ECO:0000256" key="1">
    <source>
        <dbReference type="SAM" id="Phobius"/>
    </source>
</evidence>
<dbReference type="AlphaFoldDB" id="A0AA36DI17"/>
<feature type="non-terminal residue" evidence="2">
    <location>
        <position position="102"/>
    </location>
</feature>
<name>A0AA36DI17_9BILA</name>
<sequence length="102" mass="11467">MSDLKPQGDNLAIDEPNDASFLTQNLLKTASDPSAEYCGLLGFDRAQILIFLCLIVLIVVAQLGTYLYWRLYSPIIFDFFEKEQRDREAKAAGEKENGGSQF</sequence>